<evidence type="ECO:0000256" key="14">
    <source>
        <dbReference type="RuleBase" id="RU363047"/>
    </source>
</evidence>
<dbReference type="EMBL" id="OW240914">
    <property type="protein sequence ID" value="CAH2272494.1"/>
    <property type="molecule type" value="Genomic_DNA"/>
</dbReference>
<evidence type="ECO:0000259" key="15">
    <source>
        <dbReference type="PROSITE" id="PS50262"/>
    </source>
</evidence>
<evidence type="ECO:0000256" key="9">
    <source>
        <dbReference type="ARBA" id="ARBA00023157"/>
    </source>
</evidence>
<keyword evidence="2 14" id="KW-1003">Cell membrane</keyword>
<dbReference type="PANTHER" id="PTHR24242:SF253">
    <property type="entry name" value="OLFACTORY RECEPTOR-RELATED"/>
    <property type="match status" value="1"/>
</dbReference>
<evidence type="ECO:0000313" key="16">
    <source>
        <dbReference type="EMBL" id="CAH2272494.1"/>
    </source>
</evidence>
<feature type="transmembrane region" description="Helical" evidence="14">
    <location>
        <begin position="101"/>
        <end position="123"/>
    </location>
</feature>
<dbReference type="Gene3D" id="1.20.1070.10">
    <property type="entry name" value="Rhodopsin 7-helix transmembrane proteins"/>
    <property type="match status" value="1"/>
</dbReference>
<feature type="transmembrane region" description="Helical" evidence="14">
    <location>
        <begin position="199"/>
        <end position="222"/>
    </location>
</feature>
<dbReference type="PROSITE" id="PS50262">
    <property type="entry name" value="G_PROTEIN_RECEP_F1_2"/>
    <property type="match status" value="1"/>
</dbReference>
<sequence length="263" mass="29763">TANVMIILLVASSRYIRFPMYFFLSHLSCSDLILTTTIVPELLHVIGREGSTIPFYGCFAQFYFFCLSGMSECLLLAVMSYDRYLAICNPLRYSSIMDMKLCVYLVIPPWTFGILLASPHIILLNQLSFCDSNIIHHFFCDLVPLLNLSCSDTSINHIVLMVMSLPFLFLPFIFITITYINITIAILRISTTTGRRKAFSTCSSHLTVVCLYYGTLIINYLVPSNKEYLGLQNLVSVLFTIVTPLLNPISYGLRNEQIRGALI</sequence>
<keyword evidence="8 14" id="KW-0472">Membrane</keyword>
<organism evidence="16 17">
    <name type="scientific">Pelobates cultripes</name>
    <name type="common">Western spadefoot toad</name>
    <dbReference type="NCBI Taxonomy" id="61616"/>
    <lineage>
        <taxon>Eukaryota</taxon>
        <taxon>Metazoa</taxon>
        <taxon>Chordata</taxon>
        <taxon>Craniata</taxon>
        <taxon>Vertebrata</taxon>
        <taxon>Euteleostomi</taxon>
        <taxon>Amphibia</taxon>
        <taxon>Batrachia</taxon>
        <taxon>Anura</taxon>
        <taxon>Pelobatoidea</taxon>
        <taxon>Pelobatidae</taxon>
        <taxon>Pelobates</taxon>
    </lineage>
</organism>
<keyword evidence="17" id="KW-1185">Reference proteome</keyword>
<dbReference type="GO" id="GO:0005886">
    <property type="term" value="C:plasma membrane"/>
    <property type="evidence" value="ECO:0007669"/>
    <property type="project" value="UniProtKB-SubCell"/>
</dbReference>
<dbReference type="PANTHER" id="PTHR24242">
    <property type="entry name" value="G-PROTEIN COUPLED RECEPTOR"/>
    <property type="match status" value="1"/>
</dbReference>
<evidence type="ECO:0000256" key="8">
    <source>
        <dbReference type="ARBA" id="ARBA00023136"/>
    </source>
</evidence>
<proteinExistence type="inferred from homology"/>
<feature type="non-terminal residue" evidence="16">
    <location>
        <position position="1"/>
    </location>
</feature>
<evidence type="ECO:0000256" key="11">
    <source>
        <dbReference type="ARBA" id="ARBA00023180"/>
    </source>
</evidence>
<evidence type="ECO:0000256" key="10">
    <source>
        <dbReference type="ARBA" id="ARBA00023170"/>
    </source>
</evidence>
<dbReference type="AlphaFoldDB" id="A0AAD1RJC6"/>
<keyword evidence="9" id="KW-1015">Disulfide bond</keyword>
<dbReference type="GO" id="GO:0004984">
    <property type="term" value="F:olfactory receptor activity"/>
    <property type="evidence" value="ECO:0007669"/>
    <property type="project" value="InterPro"/>
</dbReference>
<feature type="non-terminal residue" evidence="16">
    <location>
        <position position="263"/>
    </location>
</feature>
<evidence type="ECO:0000256" key="6">
    <source>
        <dbReference type="ARBA" id="ARBA00022989"/>
    </source>
</evidence>
<feature type="domain" description="G-protein coupled receptors family 1 profile" evidence="15">
    <location>
        <begin position="2"/>
        <end position="251"/>
    </location>
</feature>
<gene>
    <name evidence="16" type="ORF">PECUL_23A044174</name>
</gene>
<comment type="similarity">
    <text evidence="13">Belongs to the G-protein coupled receptor 1 family.</text>
</comment>
<evidence type="ECO:0000256" key="5">
    <source>
        <dbReference type="ARBA" id="ARBA00022725"/>
    </source>
</evidence>
<evidence type="ECO:0000256" key="3">
    <source>
        <dbReference type="ARBA" id="ARBA00022606"/>
    </source>
</evidence>
<dbReference type="PROSITE" id="PS00237">
    <property type="entry name" value="G_PROTEIN_RECEP_F1_1"/>
    <property type="match status" value="1"/>
</dbReference>
<name>A0AAD1RJC6_PELCU</name>
<dbReference type="PRINTS" id="PR00245">
    <property type="entry name" value="OLFACTORYR"/>
</dbReference>
<evidence type="ECO:0000256" key="12">
    <source>
        <dbReference type="ARBA" id="ARBA00023224"/>
    </source>
</evidence>
<dbReference type="Proteomes" id="UP001295444">
    <property type="component" value="Chromosome 03"/>
</dbReference>
<dbReference type="GO" id="GO:0004930">
    <property type="term" value="F:G protein-coupled receptor activity"/>
    <property type="evidence" value="ECO:0007669"/>
    <property type="project" value="UniProtKB-KW"/>
</dbReference>
<keyword evidence="12 13" id="KW-0807">Transducer</keyword>
<feature type="transmembrane region" description="Helical" evidence="14">
    <location>
        <begin position="234"/>
        <end position="253"/>
    </location>
</feature>
<dbReference type="Pfam" id="PF13853">
    <property type="entry name" value="7tm_4"/>
    <property type="match status" value="1"/>
</dbReference>
<keyword evidence="7 13" id="KW-0297">G-protein coupled receptor</keyword>
<evidence type="ECO:0000313" key="17">
    <source>
        <dbReference type="Proteomes" id="UP001295444"/>
    </source>
</evidence>
<dbReference type="InterPro" id="IPR017452">
    <property type="entry name" value="GPCR_Rhodpsn_7TM"/>
</dbReference>
<reference evidence="16" key="1">
    <citation type="submission" date="2022-03" db="EMBL/GenBank/DDBJ databases">
        <authorList>
            <person name="Alioto T."/>
            <person name="Alioto T."/>
            <person name="Gomez Garrido J."/>
        </authorList>
    </citation>
    <scope>NUCLEOTIDE SEQUENCE</scope>
</reference>
<keyword evidence="4 13" id="KW-0812">Transmembrane</keyword>
<dbReference type="SUPFAM" id="SSF81321">
    <property type="entry name" value="Family A G protein-coupled receptor-like"/>
    <property type="match status" value="1"/>
</dbReference>
<keyword evidence="5 14" id="KW-0552">Olfaction</keyword>
<feature type="transmembrane region" description="Helical" evidence="14">
    <location>
        <begin position="158"/>
        <end position="187"/>
    </location>
</feature>
<evidence type="ECO:0000256" key="2">
    <source>
        <dbReference type="ARBA" id="ARBA00022475"/>
    </source>
</evidence>
<comment type="subcellular location">
    <subcellularLocation>
        <location evidence="1 14">Cell membrane</location>
        <topology evidence="1 14">Multi-pass membrane protein</topology>
    </subcellularLocation>
</comment>
<keyword evidence="10 13" id="KW-0675">Receptor</keyword>
<evidence type="ECO:0000256" key="4">
    <source>
        <dbReference type="ARBA" id="ARBA00022692"/>
    </source>
</evidence>
<feature type="transmembrane region" description="Helical" evidence="14">
    <location>
        <begin position="21"/>
        <end position="40"/>
    </location>
</feature>
<dbReference type="InterPro" id="IPR000725">
    <property type="entry name" value="Olfact_rcpt"/>
</dbReference>
<feature type="transmembrane region" description="Helical" evidence="14">
    <location>
        <begin position="60"/>
        <end position="81"/>
    </location>
</feature>
<dbReference type="InterPro" id="IPR050939">
    <property type="entry name" value="Olfactory_GPCR1"/>
</dbReference>
<evidence type="ECO:0000256" key="1">
    <source>
        <dbReference type="ARBA" id="ARBA00004651"/>
    </source>
</evidence>
<dbReference type="InterPro" id="IPR000276">
    <property type="entry name" value="GPCR_Rhodpsn"/>
</dbReference>
<dbReference type="FunFam" id="1.20.1070.10:FF:000010">
    <property type="entry name" value="Olfactory receptor"/>
    <property type="match status" value="1"/>
</dbReference>
<accession>A0AAD1RJC6</accession>
<dbReference type="PRINTS" id="PR00237">
    <property type="entry name" value="GPCRRHODOPSN"/>
</dbReference>
<keyword evidence="11" id="KW-0325">Glycoprotein</keyword>
<protein>
    <recommendedName>
        <fullName evidence="14">Olfactory receptor</fullName>
    </recommendedName>
</protein>
<keyword evidence="3 14" id="KW-0716">Sensory transduction</keyword>
<evidence type="ECO:0000256" key="13">
    <source>
        <dbReference type="RuleBase" id="RU000688"/>
    </source>
</evidence>
<keyword evidence="6 14" id="KW-1133">Transmembrane helix</keyword>
<evidence type="ECO:0000256" key="7">
    <source>
        <dbReference type="ARBA" id="ARBA00023040"/>
    </source>
</evidence>